<organism evidence="1 2">
    <name type="scientific">Flavobacterium johnsoniae</name>
    <name type="common">Cytophaga johnsonae</name>
    <dbReference type="NCBI Taxonomy" id="986"/>
    <lineage>
        <taxon>Bacteria</taxon>
        <taxon>Pseudomonadati</taxon>
        <taxon>Bacteroidota</taxon>
        <taxon>Flavobacteriia</taxon>
        <taxon>Flavobacteriales</taxon>
        <taxon>Flavobacteriaceae</taxon>
        <taxon>Flavobacterium</taxon>
    </lineage>
</organism>
<accession>A0A1M5IHC9</accession>
<dbReference type="RefSeq" id="WP_073408409.1">
    <property type="nucleotide sequence ID" value="NZ_FQWH01000002.1"/>
</dbReference>
<dbReference type="EMBL" id="FQWH01000002">
    <property type="protein sequence ID" value="SHG27661.1"/>
    <property type="molecule type" value="Genomic_DNA"/>
</dbReference>
<name>A0A1M5IHC9_FLAJO</name>
<dbReference type="Proteomes" id="UP000184112">
    <property type="component" value="Unassembled WGS sequence"/>
</dbReference>
<evidence type="ECO:0000313" key="1">
    <source>
        <dbReference type="EMBL" id="SHG27661.1"/>
    </source>
</evidence>
<protein>
    <recommendedName>
        <fullName evidence="3">Phage tail protein</fullName>
    </recommendedName>
</protein>
<sequence length="139" mass="15198">MASEIYNGKLLRFKFNSKKFLHATSCKLDFATKLEEIATKDTNGTISIPSNYSWTGSTEALLSNLPTGDLEHVTYDDILNIQRTGTQIDVEFTTDVTGDIIYTGKAYIENSGITATVGESVKVTVSFKGNGDLEQDTIS</sequence>
<proteinExistence type="predicted"/>
<evidence type="ECO:0000313" key="2">
    <source>
        <dbReference type="Proteomes" id="UP000184112"/>
    </source>
</evidence>
<dbReference type="AlphaFoldDB" id="A0A1M5IHC9"/>
<reference evidence="1 2" key="1">
    <citation type="submission" date="2016-11" db="EMBL/GenBank/DDBJ databases">
        <authorList>
            <person name="Jaros S."/>
            <person name="Januszkiewicz K."/>
            <person name="Wedrychowicz H."/>
        </authorList>
    </citation>
    <scope>NUCLEOTIDE SEQUENCE [LARGE SCALE GENOMIC DNA]</scope>
    <source>
        <strain evidence="1 2">DSM 6792</strain>
    </source>
</reference>
<evidence type="ECO:0008006" key="3">
    <source>
        <dbReference type="Google" id="ProtNLM"/>
    </source>
</evidence>
<gene>
    <name evidence="1" type="ORF">SAMN05444388_102101</name>
</gene>